<evidence type="ECO:0000256" key="1">
    <source>
        <dbReference type="SAM" id="Phobius"/>
    </source>
</evidence>
<dbReference type="Gene3D" id="3.40.50.1110">
    <property type="entry name" value="SGNH hydrolase"/>
    <property type="match status" value="1"/>
</dbReference>
<dbReference type="SUPFAM" id="SSF52266">
    <property type="entry name" value="SGNH hydrolase"/>
    <property type="match status" value="1"/>
</dbReference>
<protein>
    <submittedName>
        <fullName evidence="2">Uncharacterized protein</fullName>
    </submittedName>
</protein>
<sequence length="329" mass="36402">MPTLCKTYQTYVLRIAAIAGVILGFVYTINYTVDPFGYNKVTVLQLDRELVSRPIARNVLAAAQFHAAEPSVVLFGNSVMRALPAAGYTEGTNTKAFNFSIGGASLRDVLDVIDYVVEERPTVHTFVIGVSFRALDDSKIGSNFRQNLGVIENGFTLNTSLTALHASIANLLYAVSGQILVSDAPALEEKAHWQYLMRRETAAIGSRIGATQLKAALHQTVCRLRRRGANVILVIPPVHQELRHVLLAHTGEEYHAFKAWLKGIATVYDFDIESRLTAERAIYLDPLHLKPEAARQVAYWLREPDPSVVDVTHADADCRDGIFARNSDR</sequence>
<proteinExistence type="predicted"/>
<dbReference type="InterPro" id="IPR036514">
    <property type="entry name" value="SGNH_hydro_sf"/>
</dbReference>
<organism evidence="2 3">
    <name type="scientific">Candidatus Defluviicoccus seviourii</name>
    <dbReference type="NCBI Taxonomy" id="2565273"/>
    <lineage>
        <taxon>Bacteria</taxon>
        <taxon>Pseudomonadati</taxon>
        <taxon>Pseudomonadota</taxon>
        <taxon>Alphaproteobacteria</taxon>
        <taxon>Rhodospirillales</taxon>
        <taxon>Rhodospirillaceae</taxon>
        <taxon>Defluviicoccus</taxon>
    </lineage>
</organism>
<keyword evidence="1" id="KW-0472">Membrane</keyword>
<dbReference type="Proteomes" id="UP000326641">
    <property type="component" value="Unassembled WGS sequence"/>
</dbReference>
<name>A0A564WEQ2_9PROT</name>
<keyword evidence="3" id="KW-1185">Reference proteome</keyword>
<dbReference type="GO" id="GO:0016788">
    <property type="term" value="F:hydrolase activity, acting on ester bonds"/>
    <property type="evidence" value="ECO:0007669"/>
    <property type="project" value="UniProtKB-ARBA"/>
</dbReference>
<evidence type="ECO:0000313" key="3">
    <source>
        <dbReference type="Proteomes" id="UP000326641"/>
    </source>
</evidence>
<dbReference type="EMBL" id="UXAT02000010">
    <property type="protein sequence ID" value="VUX45974.1"/>
    <property type="molecule type" value="Genomic_DNA"/>
</dbReference>
<feature type="transmembrane region" description="Helical" evidence="1">
    <location>
        <begin position="12"/>
        <end position="33"/>
    </location>
</feature>
<gene>
    <name evidence="2" type="ORF">DF3PA_180004</name>
</gene>
<accession>A0A564WEQ2</accession>
<keyword evidence="1" id="KW-1133">Transmembrane helix</keyword>
<evidence type="ECO:0000313" key="2">
    <source>
        <dbReference type="EMBL" id="VUX45974.1"/>
    </source>
</evidence>
<dbReference type="AlphaFoldDB" id="A0A564WEQ2"/>
<comment type="caution">
    <text evidence="2">The sequence shown here is derived from an EMBL/GenBank/DDBJ whole genome shotgun (WGS) entry which is preliminary data.</text>
</comment>
<reference evidence="2" key="1">
    <citation type="submission" date="2018-11" db="EMBL/GenBank/DDBJ databases">
        <authorList>
            <person name="Onetto C."/>
        </authorList>
    </citation>
    <scope>NUCLEOTIDE SEQUENCE [LARGE SCALE GENOMIC DNA]</scope>
</reference>
<keyword evidence="1" id="KW-0812">Transmembrane</keyword>